<feature type="region of interest" description="Disordered" evidence="1">
    <location>
        <begin position="1"/>
        <end position="20"/>
    </location>
</feature>
<feature type="non-terminal residue" evidence="3">
    <location>
        <position position="1"/>
    </location>
</feature>
<organism evidence="3 4">
    <name type="scientific">Prunus dulcis</name>
    <name type="common">Almond</name>
    <name type="synonym">Amygdalus dulcis</name>
    <dbReference type="NCBI Taxonomy" id="3755"/>
    <lineage>
        <taxon>Eukaryota</taxon>
        <taxon>Viridiplantae</taxon>
        <taxon>Streptophyta</taxon>
        <taxon>Embryophyta</taxon>
        <taxon>Tracheophyta</taxon>
        <taxon>Spermatophyta</taxon>
        <taxon>Magnoliopsida</taxon>
        <taxon>eudicotyledons</taxon>
        <taxon>Gunneridae</taxon>
        <taxon>Pentapetalae</taxon>
        <taxon>rosids</taxon>
        <taxon>fabids</taxon>
        <taxon>Rosales</taxon>
        <taxon>Rosaceae</taxon>
        <taxon>Amygdaloideae</taxon>
        <taxon>Amygdaleae</taxon>
        <taxon>Prunus</taxon>
    </lineage>
</organism>
<name>A0A5E4GNL2_PRUDU</name>
<dbReference type="InterPro" id="IPR054722">
    <property type="entry name" value="PolX-like_BBD"/>
</dbReference>
<dbReference type="EMBL" id="CABIKO010001223">
    <property type="protein sequence ID" value="VVA41246.1"/>
    <property type="molecule type" value="Genomic_DNA"/>
</dbReference>
<dbReference type="AlphaFoldDB" id="A0A5E4GNL2"/>
<accession>A0A5E4GNL2</accession>
<evidence type="ECO:0000313" key="4">
    <source>
        <dbReference type="Proteomes" id="UP000327085"/>
    </source>
</evidence>
<dbReference type="Proteomes" id="UP000327085">
    <property type="component" value="Unassembled WGS sequence"/>
</dbReference>
<dbReference type="Gramene" id="VVA41246">
    <property type="protein sequence ID" value="VVA41246"/>
    <property type="gene ID" value="Prudul26B008529"/>
</dbReference>
<reference evidence="4" key="1">
    <citation type="journal article" date="2020" name="Plant J.">
        <title>Transposons played a major role in the diversification between the closely related almond and peach genomes: results from the almond genome sequence.</title>
        <authorList>
            <person name="Alioto T."/>
            <person name="Alexiou K.G."/>
            <person name="Bardil A."/>
            <person name="Barteri F."/>
            <person name="Castanera R."/>
            <person name="Cruz F."/>
            <person name="Dhingra A."/>
            <person name="Duval H."/>
            <person name="Fernandez I Marti A."/>
            <person name="Frias L."/>
            <person name="Galan B."/>
            <person name="Garcia J.L."/>
            <person name="Howad W."/>
            <person name="Gomez-Garrido J."/>
            <person name="Gut M."/>
            <person name="Julca I."/>
            <person name="Morata J."/>
            <person name="Puigdomenech P."/>
            <person name="Ribeca P."/>
            <person name="Rubio Cabetas M.J."/>
            <person name="Vlasova A."/>
            <person name="Wirthensohn M."/>
            <person name="Garcia-Mas J."/>
            <person name="Gabaldon T."/>
            <person name="Casacuberta J.M."/>
            <person name="Arus P."/>
        </authorList>
    </citation>
    <scope>NUCLEOTIDE SEQUENCE [LARGE SCALE GENOMIC DNA]</scope>
    <source>
        <strain evidence="4">cv. Texas</strain>
    </source>
</reference>
<feature type="non-terminal residue" evidence="3">
    <location>
        <position position="100"/>
    </location>
</feature>
<feature type="domain" description="Retrovirus-related Pol polyprotein from transposon TNT 1-94-like beta-barrel" evidence="2">
    <location>
        <begin position="42"/>
        <end position="89"/>
    </location>
</feature>
<evidence type="ECO:0000259" key="2">
    <source>
        <dbReference type="Pfam" id="PF22936"/>
    </source>
</evidence>
<evidence type="ECO:0000256" key="1">
    <source>
        <dbReference type="SAM" id="MobiDB-lite"/>
    </source>
</evidence>
<evidence type="ECO:0000313" key="3">
    <source>
        <dbReference type="EMBL" id="VVA41246.1"/>
    </source>
</evidence>
<sequence>FGHTAPNCPHRTNFSYQGTPPSPALTALTATTSGSFSNPNIWLTGSGATNHMRSDLQLLSNITPSTSMDNVTIGNGTGLRIANVGSSSLVSGHQVFHLPE</sequence>
<proteinExistence type="predicted"/>
<dbReference type="Pfam" id="PF22936">
    <property type="entry name" value="Pol_BBD"/>
    <property type="match status" value="1"/>
</dbReference>
<gene>
    <name evidence="3" type="ORF">ALMOND_2B008529</name>
</gene>
<dbReference type="InParanoid" id="A0A5E4GNL2"/>
<protein>
    <submittedName>
        <fullName evidence="3">PREDICTED: Retrovirus-related Pol poly from transposon TNT</fullName>
    </submittedName>
</protein>